<name>A0ABT7IRS0_9ACTN</name>
<evidence type="ECO:0000256" key="1">
    <source>
        <dbReference type="ARBA" id="ARBA00022729"/>
    </source>
</evidence>
<keyword evidence="1 3" id="KW-0732">Signal</keyword>
<dbReference type="EMBL" id="JASJUS010000002">
    <property type="protein sequence ID" value="MDL2075271.1"/>
    <property type="molecule type" value="Genomic_DNA"/>
</dbReference>
<feature type="signal peptide" evidence="3">
    <location>
        <begin position="1"/>
        <end position="19"/>
    </location>
</feature>
<reference evidence="4 5" key="1">
    <citation type="submission" date="2023-05" db="EMBL/GenBank/DDBJ databases">
        <title>Streptomyces fuscus sp. nov., a brown-black pigment producing actinomyces isolated from dry sand of Sea duck farm.</title>
        <authorList>
            <person name="Xie J."/>
            <person name="Shen N."/>
        </authorList>
    </citation>
    <scope>NUCLEOTIDE SEQUENCE [LARGE SCALE GENOMIC DNA]</scope>
    <source>
        <strain evidence="4 5">GXMU-J15</strain>
    </source>
</reference>
<evidence type="ECO:0000313" key="4">
    <source>
        <dbReference type="EMBL" id="MDL2075271.1"/>
    </source>
</evidence>
<evidence type="ECO:0000313" key="5">
    <source>
        <dbReference type="Proteomes" id="UP001241926"/>
    </source>
</evidence>
<dbReference type="PROSITE" id="PS51257">
    <property type="entry name" value="PROKAR_LIPOPROTEIN"/>
    <property type="match status" value="1"/>
</dbReference>
<dbReference type="Gene3D" id="2.60.40.1240">
    <property type="match status" value="1"/>
</dbReference>
<protein>
    <recommendedName>
        <fullName evidence="6">DUF4352 domain-containing protein</fullName>
    </recommendedName>
</protein>
<evidence type="ECO:0000256" key="3">
    <source>
        <dbReference type="SAM" id="SignalP"/>
    </source>
</evidence>
<comment type="caution">
    <text evidence="4">The sequence shown here is derived from an EMBL/GenBank/DDBJ whole genome shotgun (WGS) entry which is preliminary data.</text>
</comment>
<dbReference type="RefSeq" id="WP_285429976.1">
    <property type="nucleotide sequence ID" value="NZ_JASJUS010000002.1"/>
</dbReference>
<keyword evidence="5" id="KW-1185">Reference proteome</keyword>
<organism evidence="4 5">
    <name type="scientific">Streptomyces fuscus</name>
    <dbReference type="NCBI Taxonomy" id="3048495"/>
    <lineage>
        <taxon>Bacteria</taxon>
        <taxon>Bacillati</taxon>
        <taxon>Actinomycetota</taxon>
        <taxon>Actinomycetes</taxon>
        <taxon>Kitasatosporales</taxon>
        <taxon>Streptomycetaceae</taxon>
        <taxon>Streptomyces</taxon>
    </lineage>
</organism>
<accession>A0ABT7IRS0</accession>
<sequence>MRARATAALAATLLLTAIAGCSSDGSGQPRVAKAPEAPSGVGSAGPSPSPGRESYALGDTVDIAMSGHDFSVTAIAHKDRGVPSPAGLPADGQKWVLAEVKLCNKGGKALGVTPFAWSLAYADGSRMEPTHVSGSGVPLPMYPLEAMIRGGDCLRGNILFEVPEDYPRAQRVLYSPTGLDEPVEWVVPKG</sequence>
<dbReference type="Proteomes" id="UP001241926">
    <property type="component" value="Unassembled WGS sequence"/>
</dbReference>
<evidence type="ECO:0000256" key="2">
    <source>
        <dbReference type="SAM" id="MobiDB-lite"/>
    </source>
</evidence>
<feature type="region of interest" description="Disordered" evidence="2">
    <location>
        <begin position="23"/>
        <end position="56"/>
    </location>
</feature>
<evidence type="ECO:0008006" key="6">
    <source>
        <dbReference type="Google" id="ProtNLM"/>
    </source>
</evidence>
<feature type="compositionally biased region" description="Low complexity" evidence="2">
    <location>
        <begin position="34"/>
        <end position="46"/>
    </location>
</feature>
<dbReference type="InterPro" id="IPR029050">
    <property type="entry name" value="Immunoprotect_excell_Ig-like"/>
</dbReference>
<feature type="chain" id="PRO_5045605001" description="DUF4352 domain-containing protein" evidence="3">
    <location>
        <begin position="20"/>
        <end position="190"/>
    </location>
</feature>
<gene>
    <name evidence="4" type="ORF">QNN03_02320</name>
</gene>
<proteinExistence type="predicted"/>